<accession>A0A327NBG4</accession>
<proteinExistence type="predicted"/>
<organism evidence="1 2">
    <name type="scientific">Pseudomonas fluorescens</name>
    <dbReference type="NCBI Taxonomy" id="294"/>
    <lineage>
        <taxon>Bacteria</taxon>
        <taxon>Pseudomonadati</taxon>
        <taxon>Pseudomonadota</taxon>
        <taxon>Gammaproteobacteria</taxon>
        <taxon>Pseudomonadales</taxon>
        <taxon>Pseudomonadaceae</taxon>
        <taxon>Pseudomonas</taxon>
    </lineage>
</organism>
<name>A0A327NBG4_PSEFL</name>
<dbReference type="AlphaFoldDB" id="A0A327NBG4"/>
<gene>
    <name evidence="1" type="ORF">DOZ80_03075</name>
</gene>
<dbReference type="Proteomes" id="UP000249493">
    <property type="component" value="Unassembled WGS sequence"/>
</dbReference>
<protein>
    <submittedName>
        <fullName evidence="1">Uncharacterized protein</fullName>
    </submittedName>
</protein>
<evidence type="ECO:0000313" key="1">
    <source>
        <dbReference type="EMBL" id="RAI72537.1"/>
    </source>
</evidence>
<dbReference type="EMBL" id="QLIN01000001">
    <property type="protein sequence ID" value="RAI72537.1"/>
    <property type="molecule type" value="Genomic_DNA"/>
</dbReference>
<comment type="caution">
    <text evidence="1">The sequence shown here is derived from an EMBL/GenBank/DDBJ whole genome shotgun (WGS) entry which is preliminary data.</text>
</comment>
<reference evidence="1 2" key="1">
    <citation type="submission" date="2018-06" db="EMBL/GenBank/DDBJ databases">
        <authorList>
            <person name="Zhirakovskaya E."/>
        </authorList>
    </citation>
    <scope>NUCLEOTIDE SEQUENCE [LARGE SCALE GENOMIC DNA]</scope>
    <source>
        <strain evidence="1 2">LY3</strain>
    </source>
</reference>
<dbReference type="RefSeq" id="WP_111280163.1">
    <property type="nucleotide sequence ID" value="NZ_QLIN01000001.1"/>
</dbReference>
<sequence length="139" mass="15848">MEKSEYIQYLFDLKCHTSLGERLRELLIFAVHDDFSVEMVGGKINLSALCRTLQCDRQLFYPGRGNEELAGLIAWANSNTTQLNQHSQSSTKSKKIRSRYKSEFQRLATENSKLRADLLKFSSIEECLLSGKIISLPPC</sequence>
<evidence type="ECO:0000313" key="2">
    <source>
        <dbReference type="Proteomes" id="UP000249493"/>
    </source>
</evidence>